<accession>A0A940N085</accession>
<dbReference type="InterPro" id="IPR032820">
    <property type="entry name" value="ATPase_put"/>
</dbReference>
<protein>
    <submittedName>
        <fullName evidence="3">AtpZ/AtpI family protein</fullName>
    </submittedName>
</protein>
<comment type="caution">
    <text evidence="3">The sequence shown here is derived from an EMBL/GenBank/DDBJ whole genome shotgun (WGS) entry which is preliminary data.</text>
</comment>
<name>A0A940N085_9PROT</name>
<dbReference type="EMBL" id="JAGIZA010000009">
    <property type="protein sequence ID" value="MBP0494295.1"/>
    <property type="molecule type" value="Genomic_DNA"/>
</dbReference>
<evidence type="ECO:0000313" key="3">
    <source>
        <dbReference type="EMBL" id="MBP0494295.1"/>
    </source>
</evidence>
<dbReference type="AlphaFoldDB" id="A0A940N085"/>
<feature type="compositionally biased region" description="Basic and acidic residues" evidence="1">
    <location>
        <begin position="16"/>
        <end position="47"/>
    </location>
</feature>
<dbReference type="Pfam" id="PF09527">
    <property type="entry name" value="ATPase_gene1"/>
    <property type="match status" value="1"/>
</dbReference>
<evidence type="ECO:0000313" key="4">
    <source>
        <dbReference type="Proteomes" id="UP000677537"/>
    </source>
</evidence>
<feature type="transmembrane region" description="Helical" evidence="2">
    <location>
        <begin position="86"/>
        <end position="107"/>
    </location>
</feature>
<keyword evidence="2" id="KW-1133">Transmembrane helix</keyword>
<keyword evidence="2" id="KW-0472">Membrane</keyword>
<proteinExistence type="predicted"/>
<gene>
    <name evidence="3" type="ORF">J5Y10_16020</name>
</gene>
<keyword evidence="4" id="KW-1185">Reference proteome</keyword>
<reference evidence="3" key="1">
    <citation type="submission" date="2021-03" db="EMBL/GenBank/DDBJ databases">
        <authorList>
            <person name="So Y."/>
        </authorList>
    </citation>
    <scope>NUCLEOTIDE SEQUENCE</scope>
    <source>
        <strain evidence="3">SG15</strain>
    </source>
</reference>
<organism evidence="3 4">
    <name type="scientific">Roseomonas indoligenes</name>
    <dbReference type="NCBI Taxonomy" id="2820811"/>
    <lineage>
        <taxon>Bacteria</taxon>
        <taxon>Pseudomonadati</taxon>
        <taxon>Pseudomonadota</taxon>
        <taxon>Alphaproteobacteria</taxon>
        <taxon>Acetobacterales</taxon>
        <taxon>Roseomonadaceae</taxon>
        <taxon>Roseomonas</taxon>
    </lineage>
</organism>
<sequence length="118" mass="12627">MDANLGTPCLPGDNRGGGRVENRDGFDDRLRQARTRQGLDPKPRTGDEGGLPTGPWGIGFRAGVEVVSALVVGAALGFGLDRWLGTFPWLFLVFFFVGGAAGVLNLYRLFKPRPEAGP</sequence>
<evidence type="ECO:0000256" key="1">
    <source>
        <dbReference type="SAM" id="MobiDB-lite"/>
    </source>
</evidence>
<feature type="region of interest" description="Disordered" evidence="1">
    <location>
        <begin position="1"/>
        <end position="52"/>
    </location>
</feature>
<feature type="transmembrane region" description="Helical" evidence="2">
    <location>
        <begin position="62"/>
        <end position="80"/>
    </location>
</feature>
<evidence type="ECO:0000256" key="2">
    <source>
        <dbReference type="SAM" id="Phobius"/>
    </source>
</evidence>
<keyword evidence="2" id="KW-0812">Transmembrane</keyword>
<dbReference type="Proteomes" id="UP000677537">
    <property type="component" value="Unassembled WGS sequence"/>
</dbReference>